<name>A0A132MI61_9ACTN</name>
<sequence length="375" mass="41906">MSQPTRRFRHGLVLGKFYPPHAGHHLLISTAAAACDQVSVLVLAASVESIPLDLRVAWVREAHPEPHVRVLGGYDDVPIDYDDPEIWEAHMTVFRSVLASGGEHAARTPVDAVFTSEPYGDELARRFGAVHVPVDPCRSKVPCSSTLVRRDPVACWEHLSPAVRAWLARRVVVVGAESTGTTTMARALAAAYRARGGVWAETRWVPEYGRTFTYEKLALAQAEALAAGRPPATMDDLFWTTSDFVVIAERQLTEENRLARLGSPVLFCDTDPLATTIWHERYLGFRSPEVEAVAARARHDLWLLTSHEGVPFEQDGYRDGEHIRPWMTERFREELDKRGMPYVELTGSHEERLRTAIAAVDELLARGWEFADPLG</sequence>
<accession>A0A132MI61</accession>
<proteinExistence type="predicted"/>
<dbReference type="PROSITE" id="PS51257">
    <property type="entry name" value="PROKAR_LIPOPROTEIN"/>
    <property type="match status" value="1"/>
</dbReference>
<dbReference type="Gene3D" id="3.40.50.300">
    <property type="entry name" value="P-loop containing nucleotide triphosphate hydrolases"/>
    <property type="match status" value="1"/>
</dbReference>
<dbReference type="InterPro" id="IPR027417">
    <property type="entry name" value="P-loop_NTPase"/>
</dbReference>
<dbReference type="InterPro" id="IPR004821">
    <property type="entry name" value="Cyt_trans-like"/>
</dbReference>
<dbReference type="PATRIC" id="fig|1469144.8.peg.180"/>
<dbReference type="SUPFAM" id="SSF52374">
    <property type="entry name" value="Nucleotidylyl transferase"/>
    <property type="match status" value="1"/>
</dbReference>
<evidence type="ECO:0000313" key="2">
    <source>
        <dbReference type="EMBL" id="KWW97527.1"/>
    </source>
</evidence>
<protein>
    <submittedName>
        <fullName evidence="2">Transcriptional regulator</fullName>
    </submittedName>
</protein>
<dbReference type="PANTHER" id="PTHR37512">
    <property type="entry name" value="TRIFUNCTIONAL NAD BIOSYNTHESIS/REGULATOR PROTEIN NADR"/>
    <property type="match status" value="1"/>
</dbReference>
<dbReference type="InterPro" id="IPR052735">
    <property type="entry name" value="NAD_biosynth-regulator"/>
</dbReference>
<dbReference type="InterPro" id="IPR038727">
    <property type="entry name" value="NadR/Ttd14_AAA_dom"/>
</dbReference>
<evidence type="ECO:0000313" key="3">
    <source>
        <dbReference type="EMBL" id="KWX09310.1"/>
    </source>
</evidence>
<dbReference type="NCBIfam" id="TIGR00125">
    <property type="entry name" value="cyt_tran_rel"/>
    <property type="match status" value="1"/>
</dbReference>
<dbReference type="Proteomes" id="UP000070598">
    <property type="component" value="Unassembled WGS sequence"/>
</dbReference>
<evidence type="ECO:0000259" key="1">
    <source>
        <dbReference type="Pfam" id="PF13521"/>
    </source>
</evidence>
<dbReference type="RefSeq" id="WP_067071210.1">
    <property type="nucleotide sequence ID" value="NZ_JYIJ01000019.1"/>
</dbReference>
<dbReference type="InterPro" id="IPR014729">
    <property type="entry name" value="Rossmann-like_a/b/a_fold"/>
</dbReference>
<dbReference type="Gene3D" id="3.40.50.620">
    <property type="entry name" value="HUPs"/>
    <property type="match status" value="1"/>
</dbReference>
<reference evidence="2 5" key="1">
    <citation type="submission" date="2015-02" db="EMBL/GenBank/DDBJ databases">
        <title>Physiological reanalysis, assessment of diazotrophy, and genome sequences of multiple isolates of Streptomyces thermoautotrophicus.</title>
        <authorList>
            <person name="MacKellar D.C."/>
            <person name="Lieber L."/>
            <person name="Norman J."/>
            <person name="Bolger A."/>
            <person name="Tobin C."/>
            <person name="Murray J.W."/>
            <person name="Prell J."/>
        </authorList>
    </citation>
    <scope>NUCLEOTIDE SEQUENCE [LARGE SCALE GENOMIC DNA]</scope>
    <source>
        <strain evidence="2 5">UBT1</strain>
    </source>
</reference>
<organism evidence="2 5">
    <name type="scientific">Carbonactinospora thermoautotrophica</name>
    <dbReference type="NCBI Taxonomy" id="1469144"/>
    <lineage>
        <taxon>Bacteria</taxon>
        <taxon>Bacillati</taxon>
        <taxon>Actinomycetota</taxon>
        <taxon>Actinomycetes</taxon>
        <taxon>Kitasatosporales</taxon>
        <taxon>Carbonactinosporaceae</taxon>
        <taxon>Carbonactinospora</taxon>
    </lineage>
</organism>
<evidence type="ECO:0000313" key="5">
    <source>
        <dbReference type="Proteomes" id="UP000070659"/>
    </source>
</evidence>
<feature type="domain" description="NadR/Ttd14 AAA" evidence="1">
    <location>
        <begin position="170"/>
        <end position="352"/>
    </location>
</feature>
<dbReference type="Pfam" id="PF13521">
    <property type="entry name" value="AAA_28"/>
    <property type="match status" value="1"/>
</dbReference>
<comment type="caution">
    <text evidence="2">The sequence shown here is derived from an EMBL/GenBank/DDBJ whole genome shotgun (WGS) entry which is preliminary data.</text>
</comment>
<evidence type="ECO:0000313" key="4">
    <source>
        <dbReference type="Proteomes" id="UP000070598"/>
    </source>
</evidence>
<gene>
    <name evidence="2" type="ORF">TH66_18110</name>
    <name evidence="3" type="ORF">TR74_10350</name>
</gene>
<dbReference type="EMBL" id="JYIJ01000019">
    <property type="protein sequence ID" value="KWW97527.1"/>
    <property type="molecule type" value="Genomic_DNA"/>
</dbReference>
<dbReference type="GO" id="GO:0003824">
    <property type="term" value="F:catalytic activity"/>
    <property type="evidence" value="ECO:0007669"/>
    <property type="project" value="InterPro"/>
</dbReference>
<reference evidence="4" key="2">
    <citation type="submission" date="2015-02" db="EMBL/GenBank/DDBJ databases">
        <title>Physiological reanalysis, assessment of diazotrophy, and genome sequences of multiple isolates of Streptomyces thermoautotrophicus.</title>
        <authorList>
            <person name="MacKellar D.C."/>
            <person name="Lieber L."/>
            <person name="Norman J."/>
            <person name="Bolger A."/>
            <person name="Tobin C."/>
            <person name="Murray J.W."/>
            <person name="Friesen M."/>
            <person name="Prell J."/>
        </authorList>
    </citation>
    <scope>NUCLEOTIDE SEQUENCE [LARGE SCALE GENOMIC DNA]</scope>
    <source>
        <strain evidence="4">UBT1</strain>
    </source>
</reference>
<dbReference type="PANTHER" id="PTHR37512:SF1">
    <property type="entry name" value="NADR_TTD14 AAA DOMAIN-CONTAINING PROTEIN"/>
    <property type="match status" value="1"/>
</dbReference>
<dbReference type="EMBL" id="JYIK01000843">
    <property type="protein sequence ID" value="KWX09310.1"/>
    <property type="molecule type" value="Genomic_DNA"/>
</dbReference>
<dbReference type="AlphaFoldDB" id="A0A132MI61"/>
<dbReference type="Proteomes" id="UP000070659">
    <property type="component" value="Unassembled WGS sequence"/>
</dbReference>
<dbReference type="SUPFAM" id="SSF52540">
    <property type="entry name" value="P-loop containing nucleoside triphosphate hydrolases"/>
    <property type="match status" value="1"/>
</dbReference>